<dbReference type="EMBL" id="BABT02000102">
    <property type="protein sequence ID" value="GAA96543.1"/>
    <property type="molecule type" value="Genomic_DNA"/>
</dbReference>
<comment type="caution">
    <text evidence="1">The sequence shown here is derived from an EMBL/GenBank/DDBJ whole genome shotgun (WGS) entry which is preliminary data.</text>
</comment>
<sequence>MSDEAWLPYDDFVRLQPRVGPGTYEQTSIEFDSGQRIAHFRRSARLPARTRRSGPVSLPRLSFSVKRVLGFGALLFAVAWLAHNQPNLERAGRADLLTLAQSPLVREAYSSSSALAKEALSSSSRRVKTLFDTSSGLATDLYASSASRINDARERAARILPETGMKPYQDLRRNWLDALKDRMMARPKPRKLSRQELEAMLQRHLDTIMRVTDQAHEHLSVGPTLSKIASSLATFVSPLAEEEATSDLAHILDSFTGPLQKAGFAMTGAFNSVHSNATVIRSYLAATRPLFDAPADAELIEWMRESSESLREVLPQCFHRIESAAKALEPVLPQTRLLQYRVDLLKFSITSIDGRNLVGDLSHQGAKLTSEITFMLQQLSTYLAYIIYARTQVEAAGRLFPDHLQPILNETKSILKS</sequence>
<dbReference type="AlphaFoldDB" id="G7E133"/>
<evidence type="ECO:0000313" key="2">
    <source>
        <dbReference type="Proteomes" id="UP000009131"/>
    </source>
</evidence>
<proteinExistence type="predicted"/>
<name>G7E133_MIXOS</name>
<keyword evidence="2" id="KW-1185">Reference proteome</keyword>
<dbReference type="InParanoid" id="G7E133"/>
<reference evidence="1 2" key="2">
    <citation type="journal article" date="2012" name="Open Biol.">
        <title>Characteristics of nucleosomes and linker DNA regions on the genome of the basidiomycete Mixia osmundae revealed by mono- and dinucleosome mapping.</title>
        <authorList>
            <person name="Nishida H."/>
            <person name="Kondo S."/>
            <person name="Matsumoto T."/>
            <person name="Suzuki Y."/>
            <person name="Yoshikawa H."/>
            <person name="Taylor T.D."/>
            <person name="Sugiyama J."/>
        </authorList>
    </citation>
    <scope>NUCLEOTIDE SEQUENCE [LARGE SCALE GENOMIC DNA]</scope>
    <source>
        <strain evidence="2">CBS 9802 / IAM 14324 / JCM 22182 / KY 12970</strain>
    </source>
</reference>
<dbReference type="Proteomes" id="UP000009131">
    <property type="component" value="Unassembled WGS sequence"/>
</dbReference>
<dbReference type="HOGENOM" id="CLU_659029_0_0_1"/>
<accession>G7E133</accession>
<evidence type="ECO:0000313" key="1">
    <source>
        <dbReference type="EMBL" id="GAA96543.1"/>
    </source>
</evidence>
<protein>
    <submittedName>
        <fullName evidence="1">Uncharacterized protein</fullName>
    </submittedName>
</protein>
<gene>
    <name evidence="1" type="primary">Mo03211</name>
    <name evidence="1" type="ORF">E5Q_03211</name>
</gene>
<organism evidence="1 2">
    <name type="scientific">Mixia osmundae (strain CBS 9802 / IAM 14324 / JCM 22182 / KY 12970)</name>
    <dbReference type="NCBI Taxonomy" id="764103"/>
    <lineage>
        <taxon>Eukaryota</taxon>
        <taxon>Fungi</taxon>
        <taxon>Dikarya</taxon>
        <taxon>Basidiomycota</taxon>
        <taxon>Pucciniomycotina</taxon>
        <taxon>Mixiomycetes</taxon>
        <taxon>Mixiales</taxon>
        <taxon>Mixiaceae</taxon>
        <taxon>Mixia</taxon>
    </lineage>
</organism>
<dbReference type="RefSeq" id="XP_014567174.1">
    <property type="nucleotide sequence ID" value="XM_014711688.1"/>
</dbReference>
<reference evidence="1 2" key="1">
    <citation type="journal article" date="2011" name="J. Gen. Appl. Microbiol.">
        <title>Draft genome sequencing of the enigmatic basidiomycete Mixia osmundae.</title>
        <authorList>
            <person name="Nishida H."/>
            <person name="Nagatsuka Y."/>
            <person name="Sugiyama J."/>
        </authorList>
    </citation>
    <scope>NUCLEOTIDE SEQUENCE [LARGE SCALE GENOMIC DNA]</scope>
    <source>
        <strain evidence="2">CBS 9802 / IAM 14324 / JCM 22182 / KY 12970</strain>
    </source>
</reference>